<feature type="compositionally biased region" description="Polar residues" evidence="2">
    <location>
        <begin position="297"/>
        <end position="329"/>
    </location>
</feature>
<comment type="caution">
    <text evidence="3">The sequence shown here is derived from an EMBL/GenBank/DDBJ whole genome shotgun (WGS) entry which is preliminary data.</text>
</comment>
<evidence type="ECO:0000256" key="2">
    <source>
        <dbReference type="SAM" id="MobiDB-lite"/>
    </source>
</evidence>
<evidence type="ECO:0000256" key="1">
    <source>
        <dbReference type="SAM" id="Coils"/>
    </source>
</evidence>
<name>A0AAV3QEJ8_LITER</name>
<gene>
    <name evidence="3" type="ORF">LIER_17910</name>
</gene>
<reference evidence="3 4" key="1">
    <citation type="submission" date="2024-01" db="EMBL/GenBank/DDBJ databases">
        <title>The complete chloroplast genome sequence of Lithospermum erythrorhizon: insights into the phylogenetic relationship among Boraginaceae species and the maternal lineages of purple gromwells.</title>
        <authorList>
            <person name="Okada T."/>
            <person name="Watanabe K."/>
        </authorList>
    </citation>
    <scope>NUCLEOTIDE SEQUENCE [LARGE SCALE GENOMIC DNA]</scope>
</reference>
<dbReference type="AlphaFoldDB" id="A0AAV3QEJ8"/>
<organism evidence="3 4">
    <name type="scientific">Lithospermum erythrorhizon</name>
    <name type="common">Purple gromwell</name>
    <name type="synonym">Lithospermum officinale var. erythrorhizon</name>
    <dbReference type="NCBI Taxonomy" id="34254"/>
    <lineage>
        <taxon>Eukaryota</taxon>
        <taxon>Viridiplantae</taxon>
        <taxon>Streptophyta</taxon>
        <taxon>Embryophyta</taxon>
        <taxon>Tracheophyta</taxon>
        <taxon>Spermatophyta</taxon>
        <taxon>Magnoliopsida</taxon>
        <taxon>eudicotyledons</taxon>
        <taxon>Gunneridae</taxon>
        <taxon>Pentapetalae</taxon>
        <taxon>asterids</taxon>
        <taxon>lamiids</taxon>
        <taxon>Boraginales</taxon>
        <taxon>Boraginaceae</taxon>
        <taxon>Boraginoideae</taxon>
        <taxon>Lithospermeae</taxon>
        <taxon>Lithospermum</taxon>
    </lineage>
</organism>
<feature type="compositionally biased region" description="Polar residues" evidence="2">
    <location>
        <begin position="556"/>
        <end position="572"/>
    </location>
</feature>
<feature type="compositionally biased region" description="Polar residues" evidence="2">
    <location>
        <begin position="580"/>
        <end position="595"/>
    </location>
</feature>
<sequence>MQSYILSYIAEEIGSQSLEKDRGLNGDASLNHMDLVQKLNKNVSDAEDIGSVTFTGLVTVAGYRVKREVAPLLRVIISEYGDIASECILQTSDYRASLLESVCMIYQELEPKFPNVTSIKVDNMQARIKDLEAIRLNVKCLHKRLEEFSTLKTLFEKTRSLNEARARCVESIERKEKNLEALEQEFIALQQKISSEKAELALLKTEAETIEASFETMVKMETLPEQFMVPMSTTSGQVKLRGPMLCGEIAERNDEHVHSETTLHNNNEFTTETNEQLIENGYLPPETESIGYEISSDDMNNTNIPGCNYRPSESPSDRGTPNQGSNFAESSRKRDRGKSMNRHGWGTGKKMILQLNEHNQVIGNLAAPFATQLGVISRDGKKFPLTYTDWRAVPEVYKEKIWQEVKENTNLQDDCKKIILGKIAKNWRSWKSTVKELYLIPYFNDSEKLARHPPDDRVEKDQWPVLVSYWKSKAALEVSKQNKINSNSKRIHRSGRMGFAILKEKLKERGIDGDTDLSSFERVKQSPVEYHAGEEVQLNLTKERQIKNEELEPERSSQVQPSTPEMTPSKVLTGTKMKLTESQNKVPNGDSSSAEVGSFRKRKKMQ</sequence>
<accession>A0AAV3QEJ8</accession>
<dbReference type="Pfam" id="PF05278">
    <property type="entry name" value="PEARLI-4"/>
    <property type="match status" value="1"/>
</dbReference>
<dbReference type="Proteomes" id="UP001454036">
    <property type="component" value="Unassembled WGS sequence"/>
</dbReference>
<dbReference type="Pfam" id="PF03004">
    <property type="entry name" value="Transposase_24"/>
    <property type="match status" value="1"/>
</dbReference>
<feature type="region of interest" description="Disordered" evidence="2">
    <location>
        <begin position="286"/>
        <end position="345"/>
    </location>
</feature>
<evidence type="ECO:0000313" key="3">
    <source>
        <dbReference type="EMBL" id="GAA0161641.1"/>
    </source>
</evidence>
<proteinExistence type="predicted"/>
<feature type="region of interest" description="Disordered" evidence="2">
    <location>
        <begin position="547"/>
        <end position="606"/>
    </location>
</feature>
<dbReference type="InterPro" id="IPR004252">
    <property type="entry name" value="Probable_transposase_24"/>
</dbReference>
<dbReference type="EMBL" id="BAABME010004234">
    <property type="protein sequence ID" value="GAA0161641.1"/>
    <property type="molecule type" value="Genomic_DNA"/>
</dbReference>
<dbReference type="InterPro" id="IPR007942">
    <property type="entry name" value="PLipase-like"/>
</dbReference>
<keyword evidence="4" id="KW-1185">Reference proteome</keyword>
<dbReference type="PANTHER" id="PTHR35358:SF10">
    <property type="entry name" value="PLANT PHOSPHOLIPASE-LIKE PROTEIN"/>
    <property type="match status" value="1"/>
</dbReference>
<evidence type="ECO:0000313" key="4">
    <source>
        <dbReference type="Proteomes" id="UP001454036"/>
    </source>
</evidence>
<keyword evidence="1" id="KW-0175">Coiled coil</keyword>
<feature type="coiled-coil region" evidence="1">
    <location>
        <begin position="165"/>
        <end position="213"/>
    </location>
</feature>
<protein>
    <submittedName>
        <fullName evidence="3">Uncharacterized protein</fullName>
    </submittedName>
</protein>
<dbReference type="PANTHER" id="PTHR35358">
    <property type="entry name" value="OS06G0711100 PROTEIN"/>
    <property type="match status" value="1"/>
</dbReference>